<sequence length="107" mass="12007">MTYGDYIQSNAWRTNAARLREFEAAGFACRLCPAQAADGTTLESHHRTYDRLGCEVDGDLTALCSECHRAVTSFLRARRYALIQPLRADVKTVRIDAPLFDPTREVA</sequence>
<accession>A0A933W2F6</accession>
<evidence type="ECO:0000313" key="2">
    <source>
        <dbReference type="Proteomes" id="UP000782519"/>
    </source>
</evidence>
<dbReference type="EMBL" id="JACRJB010000053">
    <property type="protein sequence ID" value="MBI5131511.1"/>
    <property type="molecule type" value="Genomic_DNA"/>
</dbReference>
<reference evidence="1" key="1">
    <citation type="submission" date="2020-07" db="EMBL/GenBank/DDBJ databases">
        <title>Huge and variable diversity of episymbiotic CPR bacteria and DPANN archaea in groundwater ecosystems.</title>
        <authorList>
            <person name="He C.Y."/>
            <person name="Keren R."/>
            <person name="Whittaker M."/>
            <person name="Farag I.F."/>
            <person name="Doudna J."/>
            <person name="Cate J.H.D."/>
            <person name="Banfield J.F."/>
        </authorList>
    </citation>
    <scope>NUCLEOTIDE SEQUENCE</scope>
    <source>
        <strain evidence="1">NC_groundwater_1818_Pr3_B-0.1um_66_35</strain>
    </source>
</reference>
<proteinExistence type="predicted"/>
<gene>
    <name evidence="1" type="ORF">HZA66_18900</name>
</gene>
<name>A0A933W2F6_RHOPL</name>
<evidence type="ECO:0000313" key="1">
    <source>
        <dbReference type="EMBL" id="MBI5131511.1"/>
    </source>
</evidence>
<comment type="caution">
    <text evidence="1">The sequence shown here is derived from an EMBL/GenBank/DDBJ whole genome shotgun (WGS) entry which is preliminary data.</text>
</comment>
<protein>
    <submittedName>
        <fullName evidence="1">Uncharacterized protein</fullName>
    </submittedName>
</protein>
<dbReference type="Proteomes" id="UP000782519">
    <property type="component" value="Unassembled WGS sequence"/>
</dbReference>
<organism evidence="1 2">
    <name type="scientific">Rhodopseudomonas palustris</name>
    <dbReference type="NCBI Taxonomy" id="1076"/>
    <lineage>
        <taxon>Bacteria</taxon>
        <taxon>Pseudomonadati</taxon>
        <taxon>Pseudomonadota</taxon>
        <taxon>Alphaproteobacteria</taxon>
        <taxon>Hyphomicrobiales</taxon>
        <taxon>Nitrobacteraceae</taxon>
        <taxon>Rhodopseudomonas</taxon>
    </lineage>
</organism>
<dbReference type="AlphaFoldDB" id="A0A933W2F6"/>